<name>A1B760_PARDP</name>
<dbReference type="EnsemblBacteria" id="ABL71354">
    <property type="protein sequence ID" value="ABL71354"/>
    <property type="gene ID" value="Pden_3276"/>
</dbReference>
<dbReference type="Proteomes" id="UP000000361">
    <property type="component" value="Chromosome 2"/>
</dbReference>
<proteinExistence type="predicted"/>
<accession>A1B760</accession>
<reference evidence="3" key="1">
    <citation type="submission" date="2006-12" db="EMBL/GenBank/DDBJ databases">
        <title>Complete sequence of chromosome 2 of Paracoccus denitrificans PD1222.</title>
        <authorList>
            <person name="Copeland A."/>
            <person name="Lucas S."/>
            <person name="Lapidus A."/>
            <person name="Barry K."/>
            <person name="Detter J.C."/>
            <person name="Glavina del Rio T."/>
            <person name="Hammon N."/>
            <person name="Israni S."/>
            <person name="Dalin E."/>
            <person name="Tice H."/>
            <person name="Pitluck S."/>
            <person name="Munk A.C."/>
            <person name="Brettin T."/>
            <person name="Bruce D."/>
            <person name="Han C."/>
            <person name="Tapia R."/>
            <person name="Gilna P."/>
            <person name="Schmutz J."/>
            <person name="Larimer F."/>
            <person name="Land M."/>
            <person name="Hauser L."/>
            <person name="Kyrpides N."/>
            <person name="Lykidis A."/>
            <person name="Spiro S."/>
            <person name="Richardson D.J."/>
            <person name="Moir J.W.B."/>
            <person name="Ferguson S.J."/>
            <person name="van Spanning R.J.M."/>
            <person name="Richardson P."/>
        </authorList>
    </citation>
    <scope>NUCLEOTIDE SEQUENCE [LARGE SCALE GENOMIC DNA]</scope>
    <source>
        <strain evidence="3">Pd 1222</strain>
    </source>
</reference>
<dbReference type="EMBL" id="CP000490">
    <property type="protein sequence ID" value="ABL71354.1"/>
    <property type="molecule type" value="Genomic_DNA"/>
</dbReference>
<protein>
    <submittedName>
        <fullName evidence="2">Uncharacterized protein</fullName>
    </submittedName>
</protein>
<evidence type="ECO:0000313" key="2">
    <source>
        <dbReference type="EMBL" id="ABL71354.1"/>
    </source>
</evidence>
<sequence length="79" mass="8499">MEVNLRPLELSLPLFSEMPGRPNLKDMKSIADGTTWTGLTRPRGEALRRARGGGAASAAETGGDVSAPPYRQSFRTKPT</sequence>
<dbReference type="STRING" id="318586.Pden_3276"/>
<dbReference type="HOGENOM" id="CLU_2602842_0_0_5"/>
<feature type="region of interest" description="Disordered" evidence="1">
    <location>
        <begin position="50"/>
        <end position="79"/>
    </location>
</feature>
<gene>
    <name evidence="2" type="ordered locus">Pden_3276</name>
</gene>
<evidence type="ECO:0000256" key="1">
    <source>
        <dbReference type="SAM" id="MobiDB-lite"/>
    </source>
</evidence>
<dbReference type="AlphaFoldDB" id="A1B760"/>
<organism evidence="2 3">
    <name type="scientific">Paracoccus denitrificans (strain Pd 1222)</name>
    <dbReference type="NCBI Taxonomy" id="318586"/>
    <lineage>
        <taxon>Bacteria</taxon>
        <taxon>Pseudomonadati</taxon>
        <taxon>Pseudomonadota</taxon>
        <taxon>Alphaproteobacteria</taxon>
        <taxon>Rhodobacterales</taxon>
        <taxon>Paracoccaceae</taxon>
        <taxon>Paracoccus</taxon>
    </lineage>
</organism>
<evidence type="ECO:0000313" key="3">
    <source>
        <dbReference type="Proteomes" id="UP000000361"/>
    </source>
</evidence>
<dbReference type="KEGG" id="pde:Pden_3276"/>
<keyword evidence="3" id="KW-1185">Reference proteome</keyword>